<dbReference type="SUPFAM" id="SSF52540">
    <property type="entry name" value="P-loop containing nucleoside triphosphate hydrolases"/>
    <property type="match status" value="1"/>
</dbReference>
<dbReference type="STRING" id="667725.A0A0L0G1C9"/>
<name>A0A0L0G1C9_9EUKA</name>
<dbReference type="GeneID" id="25905329"/>
<dbReference type="RefSeq" id="XP_014156807.1">
    <property type="nucleotide sequence ID" value="XM_014301332.1"/>
</dbReference>
<dbReference type="OrthoDB" id="10251412at2759"/>
<dbReference type="AlphaFoldDB" id="A0A0L0G1C9"/>
<reference evidence="2 3" key="1">
    <citation type="submission" date="2011-02" db="EMBL/GenBank/DDBJ databases">
        <title>The Genome Sequence of Sphaeroforma arctica JP610.</title>
        <authorList>
            <consortium name="The Broad Institute Genome Sequencing Platform"/>
            <person name="Russ C."/>
            <person name="Cuomo C."/>
            <person name="Young S.K."/>
            <person name="Zeng Q."/>
            <person name="Gargeya S."/>
            <person name="Alvarado L."/>
            <person name="Berlin A."/>
            <person name="Chapman S.B."/>
            <person name="Chen Z."/>
            <person name="Freedman E."/>
            <person name="Gellesch M."/>
            <person name="Goldberg J."/>
            <person name="Griggs A."/>
            <person name="Gujja S."/>
            <person name="Heilman E."/>
            <person name="Heiman D."/>
            <person name="Howarth C."/>
            <person name="Mehta T."/>
            <person name="Neiman D."/>
            <person name="Pearson M."/>
            <person name="Roberts A."/>
            <person name="Saif S."/>
            <person name="Shea T."/>
            <person name="Shenoy N."/>
            <person name="Sisk P."/>
            <person name="Stolte C."/>
            <person name="Sykes S."/>
            <person name="White J."/>
            <person name="Yandava C."/>
            <person name="Burger G."/>
            <person name="Gray M.W."/>
            <person name="Holland P.W.H."/>
            <person name="King N."/>
            <person name="Lang F.B.F."/>
            <person name="Roger A.J."/>
            <person name="Ruiz-Trillo I."/>
            <person name="Haas B."/>
            <person name="Nusbaum C."/>
            <person name="Birren B."/>
        </authorList>
    </citation>
    <scope>NUCLEOTIDE SEQUENCE [LARGE SCALE GENOMIC DNA]</scope>
    <source>
        <strain evidence="2 3">JP610</strain>
    </source>
</reference>
<dbReference type="GO" id="GO:0016887">
    <property type="term" value="F:ATP hydrolysis activity"/>
    <property type="evidence" value="ECO:0007669"/>
    <property type="project" value="InterPro"/>
</dbReference>
<keyword evidence="3" id="KW-1185">Reference proteome</keyword>
<dbReference type="InterPro" id="IPR050747">
    <property type="entry name" value="Mitochondrial_chaperone_BCS1"/>
</dbReference>
<dbReference type="InterPro" id="IPR027417">
    <property type="entry name" value="P-loop_NTPase"/>
</dbReference>
<dbReference type="Proteomes" id="UP000054560">
    <property type="component" value="Unassembled WGS sequence"/>
</dbReference>
<dbReference type="EMBL" id="KQ241881">
    <property type="protein sequence ID" value="KNC82905.1"/>
    <property type="molecule type" value="Genomic_DNA"/>
</dbReference>
<dbReference type="eggNOG" id="ENOG502S9FR">
    <property type="taxonomic scope" value="Eukaryota"/>
</dbReference>
<evidence type="ECO:0000259" key="1">
    <source>
        <dbReference type="Pfam" id="PF00004"/>
    </source>
</evidence>
<accession>A0A0L0G1C9</accession>
<evidence type="ECO:0000313" key="2">
    <source>
        <dbReference type="EMBL" id="KNC82905.1"/>
    </source>
</evidence>
<organism evidence="2 3">
    <name type="scientific">Sphaeroforma arctica JP610</name>
    <dbReference type="NCBI Taxonomy" id="667725"/>
    <lineage>
        <taxon>Eukaryota</taxon>
        <taxon>Ichthyosporea</taxon>
        <taxon>Ichthyophonida</taxon>
        <taxon>Sphaeroforma</taxon>
    </lineage>
</organism>
<dbReference type="GO" id="GO:0005524">
    <property type="term" value="F:ATP binding"/>
    <property type="evidence" value="ECO:0007669"/>
    <property type="project" value="InterPro"/>
</dbReference>
<gene>
    <name evidence="2" type="ORF">SARC_04825</name>
</gene>
<dbReference type="InterPro" id="IPR003959">
    <property type="entry name" value="ATPase_AAA_core"/>
</dbReference>
<sequence length="363" mass="40338">MLQAESLLGPAQIGIMNALRTGNTFLDFAFCLIVPIVFSAFATAENKYGPVYDVDQNNHILHKAILEYNTHTCDLCFSGGHFRLVCNAKTVEQAYGWGNEDDGSVLQQLHSFDIIAEPPPNESVDVGKQTTSDYILTAHDQDARQRVDEHVQHAYQRYMDYVAAQRDVARYTNDKTFNSMFFPQKAALLRLLDHFKHHTGKFSIPSYPNKITLLLHGSPGTGKTSLIKALAQHTERHIVSIPLARIKTNQDLMDVVFDQCYQIQGNDLTMRLKFERVVYVMEDIDCASKGVFARDSTITDTLTGTSDGSLLPNDMVAPSTVLEKHNTHGTLTQDMLDKRKASKGSSLGVAGDDDLDLAGLLNV</sequence>
<dbReference type="PANTHER" id="PTHR23070">
    <property type="entry name" value="BCS1 AAA-TYPE ATPASE"/>
    <property type="match status" value="1"/>
</dbReference>
<dbReference type="Pfam" id="PF00004">
    <property type="entry name" value="AAA"/>
    <property type="match status" value="1"/>
</dbReference>
<dbReference type="Gene3D" id="3.40.50.300">
    <property type="entry name" value="P-loop containing nucleotide triphosphate hydrolases"/>
    <property type="match status" value="1"/>
</dbReference>
<proteinExistence type="predicted"/>
<protein>
    <recommendedName>
        <fullName evidence="1">ATPase AAA-type core domain-containing protein</fullName>
    </recommendedName>
</protein>
<evidence type="ECO:0000313" key="3">
    <source>
        <dbReference type="Proteomes" id="UP000054560"/>
    </source>
</evidence>
<feature type="domain" description="ATPase AAA-type core" evidence="1">
    <location>
        <begin position="213"/>
        <end position="259"/>
    </location>
</feature>